<dbReference type="InterPro" id="IPR029016">
    <property type="entry name" value="GAF-like_dom_sf"/>
</dbReference>
<proteinExistence type="predicted"/>
<dbReference type="PANTHER" id="PTHR43102:SF2">
    <property type="entry name" value="GAF DOMAIN-CONTAINING PROTEIN"/>
    <property type="match status" value="1"/>
</dbReference>
<name>A0ABV8IVP4_9ACTN</name>
<dbReference type="RefSeq" id="WP_378068928.1">
    <property type="nucleotide sequence ID" value="NZ_JBHSBL010000018.1"/>
</dbReference>
<evidence type="ECO:0000259" key="1">
    <source>
        <dbReference type="Pfam" id="PF01590"/>
    </source>
</evidence>
<dbReference type="Gene3D" id="3.30.450.40">
    <property type="match status" value="1"/>
</dbReference>
<keyword evidence="3" id="KW-1185">Reference proteome</keyword>
<reference evidence="3" key="1">
    <citation type="journal article" date="2019" name="Int. J. Syst. Evol. Microbiol.">
        <title>The Global Catalogue of Microorganisms (GCM) 10K type strain sequencing project: providing services to taxonomists for standard genome sequencing and annotation.</title>
        <authorList>
            <consortium name="The Broad Institute Genomics Platform"/>
            <consortium name="The Broad Institute Genome Sequencing Center for Infectious Disease"/>
            <person name="Wu L."/>
            <person name="Ma J."/>
        </authorList>
    </citation>
    <scope>NUCLEOTIDE SEQUENCE [LARGE SCALE GENOMIC DNA]</scope>
    <source>
        <strain evidence="3">TBRC 5832</strain>
    </source>
</reference>
<evidence type="ECO:0000313" key="3">
    <source>
        <dbReference type="Proteomes" id="UP001595867"/>
    </source>
</evidence>
<dbReference type="Proteomes" id="UP001595867">
    <property type="component" value="Unassembled WGS sequence"/>
</dbReference>
<evidence type="ECO:0000313" key="2">
    <source>
        <dbReference type="EMBL" id="MFC4068044.1"/>
    </source>
</evidence>
<sequence length="175" mass="19140">MTLTGYPELLDRRRLLDLARLGLDFPAPRPYLDEIVESVTDRLDMPFAVVDSLLDGAQLFLAGRGPMPEWVSEAGGTPIEWAFCCPMLRSRTARYVSDLAVDPEFRDNPLVVIEGVRAYIGAPLISSSGAVLGGLCALDVRPREFTPAQLGLMRDLAGETVRRIEARAEPAIMGP</sequence>
<gene>
    <name evidence="2" type="ORF">ACFO0C_24195</name>
</gene>
<feature type="domain" description="GAF" evidence="1">
    <location>
        <begin position="32"/>
        <end position="158"/>
    </location>
</feature>
<dbReference type="EMBL" id="JBHSBL010000018">
    <property type="protein sequence ID" value="MFC4068044.1"/>
    <property type="molecule type" value="Genomic_DNA"/>
</dbReference>
<dbReference type="InterPro" id="IPR003018">
    <property type="entry name" value="GAF"/>
</dbReference>
<dbReference type="SUPFAM" id="SSF55781">
    <property type="entry name" value="GAF domain-like"/>
    <property type="match status" value="1"/>
</dbReference>
<accession>A0ABV8IVP4</accession>
<organism evidence="2 3">
    <name type="scientific">Actinoplanes subglobosus</name>
    <dbReference type="NCBI Taxonomy" id="1547892"/>
    <lineage>
        <taxon>Bacteria</taxon>
        <taxon>Bacillati</taxon>
        <taxon>Actinomycetota</taxon>
        <taxon>Actinomycetes</taxon>
        <taxon>Micromonosporales</taxon>
        <taxon>Micromonosporaceae</taxon>
        <taxon>Actinoplanes</taxon>
    </lineage>
</organism>
<dbReference type="PANTHER" id="PTHR43102">
    <property type="entry name" value="SLR1143 PROTEIN"/>
    <property type="match status" value="1"/>
</dbReference>
<protein>
    <submittedName>
        <fullName evidence="2">GAF domain-containing protein</fullName>
    </submittedName>
</protein>
<dbReference type="Pfam" id="PF01590">
    <property type="entry name" value="GAF"/>
    <property type="match status" value="1"/>
</dbReference>
<comment type="caution">
    <text evidence="2">The sequence shown here is derived from an EMBL/GenBank/DDBJ whole genome shotgun (WGS) entry which is preliminary data.</text>
</comment>